<dbReference type="RefSeq" id="WP_072794027.1">
    <property type="nucleotide sequence ID" value="NZ_FQWM01000008.1"/>
</dbReference>
<dbReference type="InterPro" id="IPR029039">
    <property type="entry name" value="Flavoprotein-like_sf"/>
</dbReference>
<dbReference type="PROSITE" id="PS00201">
    <property type="entry name" value="FLAVODOXIN"/>
    <property type="match status" value="1"/>
</dbReference>
<dbReference type="AlphaFoldDB" id="A0A1M5VK22"/>
<feature type="domain" description="Flavodoxin-like" evidence="5">
    <location>
        <begin position="4"/>
        <end position="181"/>
    </location>
</feature>
<dbReference type="PANTHER" id="PTHR30546">
    <property type="entry name" value="FLAVODOXIN-RELATED PROTEIN WRBA-RELATED"/>
    <property type="match status" value="1"/>
</dbReference>
<dbReference type="GO" id="GO:0010181">
    <property type="term" value="F:FMN binding"/>
    <property type="evidence" value="ECO:0007669"/>
    <property type="project" value="InterPro"/>
</dbReference>
<sequence length="190" mass="20208">MARIEIVYFSGYGHTTNQANAVFEGASEAGDARLTVIPEDGAINEVTWSALDAADAIIFGSPTYMGGPAWQFKRFADESSERWMAQSWKNKFAAGFTNSASPVGDKGETINYFRTLAGQQGMLWVPLGQMPSNAMTHGPTDRNWLGGSGGALAQSPSDTSAEQAPHAGDLASAREYGRRVAVIAETKIAA</sequence>
<evidence type="ECO:0000259" key="5">
    <source>
        <dbReference type="PROSITE" id="PS50902"/>
    </source>
</evidence>
<evidence type="ECO:0000313" key="6">
    <source>
        <dbReference type="EMBL" id="SHH75555.1"/>
    </source>
</evidence>
<keyword evidence="2" id="KW-0285">Flavoprotein</keyword>
<reference evidence="7" key="1">
    <citation type="submission" date="2016-11" db="EMBL/GenBank/DDBJ databases">
        <authorList>
            <person name="Varghese N."/>
            <person name="Submissions S."/>
        </authorList>
    </citation>
    <scope>NUCLEOTIDE SEQUENCE [LARGE SCALE GENOMIC DNA]</scope>
    <source>
        <strain evidence="7">DSM 28223</strain>
    </source>
</reference>
<dbReference type="GO" id="GO:0009055">
    <property type="term" value="F:electron transfer activity"/>
    <property type="evidence" value="ECO:0007669"/>
    <property type="project" value="InterPro"/>
</dbReference>
<evidence type="ECO:0000313" key="7">
    <source>
        <dbReference type="Proteomes" id="UP000184211"/>
    </source>
</evidence>
<dbReference type="EMBL" id="FQWM01000008">
    <property type="protein sequence ID" value="SHH75555.1"/>
    <property type="molecule type" value="Genomic_DNA"/>
</dbReference>
<dbReference type="InterPro" id="IPR008254">
    <property type="entry name" value="Flavodoxin/NO_synth"/>
</dbReference>
<dbReference type="Proteomes" id="UP000184211">
    <property type="component" value="Unassembled WGS sequence"/>
</dbReference>
<accession>A0A1M5VK22</accession>
<dbReference type="SUPFAM" id="SSF52218">
    <property type="entry name" value="Flavoproteins"/>
    <property type="match status" value="1"/>
</dbReference>
<name>A0A1M5VK22_9RHOB</name>
<dbReference type="STRING" id="870908.SAMN04488044_3200"/>
<dbReference type="InterPro" id="IPR001226">
    <property type="entry name" value="Flavodoxin_CS"/>
</dbReference>
<dbReference type="OrthoDB" id="9801479at2"/>
<dbReference type="PROSITE" id="PS50902">
    <property type="entry name" value="FLAVODOXIN_LIKE"/>
    <property type="match status" value="1"/>
</dbReference>
<protein>
    <submittedName>
        <fullName evidence="6">Multimeric flavodoxin WrbA</fullName>
    </submittedName>
</protein>
<dbReference type="GO" id="GO:0016020">
    <property type="term" value="C:membrane"/>
    <property type="evidence" value="ECO:0007669"/>
    <property type="project" value="TreeGrafter"/>
</dbReference>
<comment type="cofactor">
    <cofactor evidence="1">
        <name>FMN</name>
        <dbReference type="ChEBI" id="CHEBI:58210"/>
    </cofactor>
</comment>
<evidence type="ECO:0000256" key="3">
    <source>
        <dbReference type="ARBA" id="ARBA00022643"/>
    </source>
</evidence>
<gene>
    <name evidence="6" type="ORF">SAMN04488044_3200</name>
</gene>
<evidence type="ECO:0000256" key="2">
    <source>
        <dbReference type="ARBA" id="ARBA00022630"/>
    </source>
</evidence>
<proteinExistence type="predicted"/>
<evidence type="ECO:0000256" key="4">
    <source>
        <dbReference type="SAM" id="MobiDB-lite"/>
    </source>
</evidence>
<keyword evidence="3" id="KW-0288">FMN</keyword>
<dbReference type="GO" id="GO:0003955">
    <property type="term" value="F:NAD(P)H dehydrogenase (quinone) activity"/>
    <property type="evidence" value="ECO:0007669"/>
    <property type="project" value="TreeGrafter"/>
</dbReference>
<keyword evidence="7" id="KW-1185">Reference proteome</keyword>
<dbReference type="PANTHER" id="PTHR30546:SF23">
    <property type="entry name" value="FLAVOPROTEIN-LIKE PROTEIN YCP4-RELATED"/>
    <property type="match status" value="1"/>
</dbReference>
<dbReference type="Gene3D" id="3.40.50.360">
    <property type="match status" value="1"/>
</dbReference>
<dbReference type="InterPro" id="IPR005025">
    <property type="entry name" value="FMN_Rdtase-like_dom"/>
</dbReference>
<dbReference type="Pfam" id="PF03358">
    <property type="entry name" value="FMN_red"/>
    <property type="match status" value="1"/>
</dbReference>
<organism evidence="6 7">
    <name type="scientific">Cognatishimia maritima</name>
    <dbReference type="NCBI Taxonomy" id="870908"/>
    <lineage>
        <taxon>Bacteria</taxon>
        <taxon>Pseudomonadati</taxon>
        <taxon>Pseudomonadota</taxon>
        <taxon>Alphaproteobacteria</taxon>
        <taxon>Rhodobacterales</taxon>
        <taxon>Paracoccaceae</taxon>
        <taxon>Cognatishimia</taxon>
    </lineage>
</organism>
<evidence type="ECO:0000256" key="1">
    <source>
        <dbReference type="ARBA" id="ARBA00001917"/>
    </source>
</evidence>
<feature type="region of interest" description="Disordered" evidence="4">
    <location>
        <begin position="135"/>
        <end position="171"/>
    </location>
</feature>